<keyword evidence="3" id="KW-1185">Reference proteome</keyword>
<accession>A0ABR1RQV5</accession>
<proteinExistence type="predicted"/>
<organism evidence="2 3">
    <name type="scientific">Apiospora rasikravindrae</name>
    <dbReference type="NCBI Taxonomy" id="990691"/>
    <lineage>
        <taxon>Eukaryota</taxon>
        <taxon>Fungi</taxon>
        <taxon>Dikarya</taxon>
        <taxon>Ascomycota</taxon>
        <taxon>Pezizomycotina</taxon>
        <taxon>Sordariomycetes</taxon>
        <taxon>Xylariomycetidae</taxon>
        <taxon>Amphisphaeriales</taxon>
        <taxon>Apiosporaceae</taxon>
        <taxon>Apiospora</taxon>
    </lineage>
</organism>
<gene>
    <name evidence="2" type="ORF">PG993_013666</name>
</gene>
<protein>
    <submittedName>
        <fullName evidence="2">Uncharacterized protein</fullName>
    </submittedName>
</protein>
<evidence type="ECO:0000313" key="3">
    <source>
        <dbReference type="Proteomes" id="UP001444661"/>
    </source>
</evidence>
<comment type="caution">
    <text evidence="2">The sequence shown here is derived from an EMBL/GenBank/DDBJ whole genome shotgun (WGS) entry which is preliminary data.</text>
</comment>
<evidence type="ECO:0000313" key="2">
    <source>
        <dbReference type="EMBL" id="KAK8017340.1"/>
    </source>
</evidence>
<sequence>MRLFPEVGLLILVTGAVGFSATGGFVSVDELFDRQPEDAKLVQDILRSSAERTVAFKPFERYWQSLPQDSVLRDSEWKWLVKTGQGPMTDISQPGTVQDSSYLVSTAYYLSWPNDKERNISDALDGANGTLCTSALQSADIPVSVLNKFPDDDNNNGDCAPVLGQGGGAVTVENNVCRGPKQSWHDLPACRSSLGRDKTSGTQWAGTPLSGRNPLNNATRPKPWRSGDDFYANVSSPVGGGGQDSDEYLTRVNQLHVLMLDARIPSSQGEGQFVGGPQLLCARVNATKLPGDDDAMLSESLRGAARVPRRVWAAAASPC</sequence>
<reference evidence="2 3" key="1">
    <citation type="submission" date="2023-01" db="EMBL/GenBank/DDBJ databases">
        <title>Analysis of 21 Apiospora genomes using comparative genomics revels a genus with tremendous synthesis potential of carbohydrate active enzymes and secondary metabolites.</title>
        <authorList>
            <person name="Sorensen T."/>
        </authorList>
    </citation>
    <scope>NUCLEOTIDE SEQUENCE [LARGE SCALE GENOMIC DNA]</scope>
    <source>
        <strain evidence="2 3">CBS 33761</strain>
    </source>
</reference>
<dbReference type="Proteomes" id="UP001444661">
    <property type="component" value="Unassembled WGS sequence"/>
</dbReference>
<evidence type="ECO:0000256" key="1">
    <source>
        <dbReference type="SAM" id="MobiDB-lite"/>
    </source>
</evidence>
<name>A0ABR1RQV5_9PEZI</name>
<dbReference type="EMBL" id="JAQQWK010000013">
    <property type="protein sequence ID" value="KAK8017340.1"/>
    <property type="molecule type" value="Genomic_DNA"/>
</dbReference>
<feature type="region of interest" description="Disordered" evidence="1">
    <location>
        <begin position="195"/>
        <end position="225"/>
    </location>
</feature>